<dbReference type="SMART" id="SM00369">
    <property type="entry name" value="LRR_TYP"/>
    <property type="match status" value="6"/>
</dbReference>
<dbReference type="InterPro" id="IPR032675">
    <property type="entry name" value="LRR_dom_sf"/>
</dbReference>
<evidence type="ECO:0000256" key="5">
    <source>
        <dbReference type="SAM" id="Phobius"/>
    </source>
</evidence>
<gene>
    <name evidence="7" type="ORF">C7M84_016665</name>
</gene>
<dbReference type="STRING" id="6689.A0A423SMJ0"/>
<organism evidence="7 8">
    <name type="scientific">Penaeus vannamei</name>
    <name type="common">Whiteleg shrimp</name>
    <name type="synonym">Litopenaeus vannamei</name>
    <dbReference type="NCBI Taxonomy" id="6689"/>
    <lineage>
        <taxon>Eukaryota</taxon>
        <taxon>Metazoa</taxon>
        <taxon>Ecdysozoa</taxon>
        <taxon>Arthropoda</taxon>
        <taxon>Crustacea</taxon>
        <taxon>Multicrustacea</taxon>
        <taxon>Malacostraca</taxon>
        <taxon>Eumalacostraca</taxon>
        <taxon>Eucarida</taxon>
        <taxon>Decapoda</taxon>
        <taxon>Dendrobranchiata</taxon>
        <taxon>Penaeoidea</taxon>
        <taxon>Penaeidae</taxon>
        <taxon>Penaeus</taxon>
    </lineage>
</organism>
<keyword evidence="5" id="KW-1133">Transmembrane helix</keyword>
<feature type="compositionally biased region" description="Polar residues" evidence="4">
    <location>
        <begin position="430"/>
        <end position="441"/>
    </location>
</feature>
<dbReference type="PROSITE" id="PS51450">
    <property type="entry name" value="LRR"/>
    <property type="match status" value="1"/>
</dbReference>
<dbReference type="Pfam" id="PF13855">
    <property type="entry name" value="LRR_8"/>
    <property type="match status" value="1"/>
</dbReference>
<dbReference type="Proteomes" id="UP000283509">
    <property type="component" value="Unassembled WGS sequence"/>
</dbReference>
<evidence type="ECO:0000256" key="4">
    <source>
        <dbReference type="SAM" id="MobiDB-lite"/>
    </source>
</evidence>
<evidence type="ECO:0000259" key="6">
    <source>
        <dbReference type="SMART" id="SM00082"/>
    </source>
</evidence>
<dbReference type="InterPro" id="IPR001611">
    <property type="entry name" value="Leu-rich_rpt"/>
</dbReference>
<dbReference type="OrthoDB" id="676979at2759"/>
<protein>
    <submittedName>
        <fullName evidence="7">Leucine-rich repeat and immunoglobulin-like domain containing-NOGO receptor-interacting protein 4</fullName>
    </submittedName>
</protein>
<evidence type="ECO:0000256" key="3">
    <source>
        <dbReference type="ARBA" id="ARBA00022737"/>
    </source>
</evidence>
<dbReference type="PANTHER" id="PTHR24366:SF161">
    <property type="entry name" value="TIR DOMAIN-CONTAINING PROTEIN"/>
    <property type="match status" value="1"/>
</dbReference>
<comment type="caution">
    <text evidence="7">The sequence shown here is derived from an EMBL/GenBank/DDBJ whole genome shotgun (WGS) entry which is preliminary data.</text>
</comment>
<keyword evidence="2" id="KW-0732">Signal</keyword>
<dbReference type="Gene3D" id="3.80.10.10">
    <property type="entry name" value="Ribonuclease Inhibitor"/>
    <property type="match status" value="2"/>
</dbReference>
<sequence>MPLRAPGECECRGPAASCKGGVIPPLDPRSTQLSFDSADPPITVFSASFAQHMDHLVTLELSSVGMTELESGALGQIPRLAALNITRNNITSLNLGTFENCSHLSSLSLENNNIRVIENGTFAPLTSLVNLSLAQNALTFLPGQLPGQLSLLDLDFNKIAAVPSLALDRLTTLNLCHNVISKVTQNQAGMQRLRNLCLGGSNFTVSERLINTKNFPELESLKLQGGEFGVKITPQAGDNIKGMANLRTLELDSCILSDLQLFNQPNSSLENLRVSNLKVKSKTSVSVRSRLALPSVHVFDVSGSPILAHFFLTSPAREGFVLTELTTLKMSRCNIMTFDKSVLLAKAPNIKRLDLSYNPLECTCYGLSWIPKYVREDKLSLVGEENTTCASPDHLAGLPLLTATLCPITTTNTSEVTTAPSTIPAKQTTTAIPTTLSPNTTEPRKTTLTSKQSPTTTTALPLTTKAEPTTMQPTTEASEASTLLGEIAVNNSGIGRSGTLPGSAAVDAGTLESPAAPKNRLSLTWLGIAAGTLLLVMFVVVAVGAVVRNSRNRRMIISHRRIDSRENMVAMAQICRSQDQLL</sequence>
<evidence type="ECO:0000256" key="2">
    <source>
        <dbReference type="ARBA" id="ARBA00022729"/>
    </source>
</evidence>
<feature type="region of interest" description="Disordered" evidence="4">
    <location>
        <begin position="430"/>
        <end position="460"/>
    </location>
</feature>
<dbReference type="PANTHER" id="PTHR24366">
    <property type="entry name" value="IG(IMMUNOGLOBULIN) AND LRR(LEUCINE RICH REPEAT) DOMAINS"/>
    <property type="match status" value="1"/>
</dbReference>
<dbReference type="InterPro" id="IPR000483">
    <property type="entry name" value="Cys-rich_flank_reg_C"/>
</dbReference>
<reference evidence="7 8" key="2">
    <citation type="submission" date="2019-01" db="EMBL/GenBank/DDBJ databases">
        <title>The decoding of complex shrimp genome reveals the adaptation for benthos swimmer, frequently molting mechanism and breeding impact on genome.</title>
        <authorList>
            <person name="Sun Y."/>
            <person name="Gao Y."/>
            <person name="Yu Y."/>
        </authorList>
    </citation>
    <scope>NUCLEOTIDE SEQUENCE [LARGE SCALE GENOMIC DNA]</scope>
    <source>
        <tissue evidence="7">Muscle</tissue>
    </source>
</reference>
<dbReference type="AlphaFoldDB" id="A0A423SMJ0"/>
<keyword evidence="1" id="KW-0433">Leucine-rich repeat</keyword>
<dbReference type="SUPFAM" id="SSF52058">
    <property type="entry name" value="L domain-like"/>
    <property type="match status" value="1"/>
</dbReference>
<keyword evidence="5" id="KW-0812">Transmembrane</keyword>
<feature type="domain" description="LRRCT" evidence="6">
    <location>
        <begin position="358"/>
        <end position="407"/>
    </location>
</feature>
<evidence type="ECO:0000313" key="8">
    <source>
        <dbReference type="Proteomes" id="UP000283509"/>
    </source>
</evidence>
<name>A0A423SMJ0_PENVA</name>
<feature type="compositionally biased region" description="Low complexity" evidence="4">
    <location>
        <begin position="446"/>
        <end position="460"/>
    </location>
</feature>
<evidence type="ECO:0000256" key="1">
    <source>
        <dbReference type="ARBA" id="ARBA00022614"/>
    </source>
</evidence>
<evidence type="ECO:0000313" key="7">
    <source>
        <dbReference type="EMBL" id="ROT65359.1"/>
    </source>
</evidence>
<accession>A0A423SMJ0</accession>
<keyword evidence="8" id="KW-1185">Reference proteome</keyword>
<reference evidence="7 8" key="1">
    <citation type="submission" date="2018-04" db="EMBL/GenBank/DDBJ databases">
        <authorList>
            <person name="Zhang X."/>
            <person name="Yuan J."/>
            <person name="Li F."/>
            <person name="Xiang J."/>
        </authorList>
    </citation>
    <scope>NUCLEOTIDE SEQUENCE [LARGE SCALE GENOMIC DNA]</scope>
    <source>
        <tissue evidence="7">Muscle</tissue>
    </source>
</reference>
<keyword evidence="3" id="KW-0677">Repeat</keyword>
<feature type="transmembrane region" description="Helical" evidence="5">
    <location>
        <begin position="523"/>
        <end position="547"/>
    </location>
</feature>
<dbReference type="InterPro" id="IPR003591">
    <property type="entry name" value="Leu-rich_rpt_typical-subtyp"/>
</dbReference>
<keyword evidence="7" id="KW-0675">Receptor</keyword>
<keyword evidence="5" id="KW-0472">Membrane</keyword>
<dbReference type="EMBL" id="QCYY01003094">
    <property type="protein sequence ID" value="ROT65359.1"/>
    <property type="molecule type" value="Genomic_DNA"/>
</dbReference>
<dbReference type="SMART" id="SM00082">
    <property type="entry name" value="LRRCT"/>
    <property type="match status" value="1"/>
</dbReference>
<proteinExistence type="predicted"/>